<dbReference type="STRING" id="1203554.HMPREF1476_00780"/>
<dbReference type="InterPro" id="IPR036412">
    <property type="entry name" value="HAD-like_sf"/>
</dbReference>
<keyword evidence="13 17" id="KW-1133">Transmembrane helix</keyword>
<dbReference type="CDD" id="cd02094">
    <property type="entry name" value="P-type_ATPase_Cu-like"/>
    <property type="match status" value="1"/>
</dbReference>
<keyword evidence="12" id="KW-1278">Translocase</keyword>
<dbReference type="GO" id="GO:0043682">
    <property type="term" value="F:P-type divalent copper transporter activity"/>
    <property type="evidence" value="ECO:0007669"/>
    <property type="project" value="TreeGrafter"/>
</dbReference>
<dbReference type="PRINTS" id="PR00943">
    <property type="entry name" value="CUATPASE"/>
</dbReference>
<dbReference type="InterPro" id="IPR023298">
    <property type="entry name" value="ATPase_P-typ_TM_dom_sf"/>
</dbReference>
<dbReference type="PATRIC" id="fig|1203554.3.peg.782"/>
<accession>S3CHD7</accession>
<keyword evidence="4 17" id="KW-1003">Cell membrane</keyword>
<dbReference type="NCBIfam" id="TIGR01494">
    <property type="entry name" value="ATPase_P-type"/>
    <property type="match status" value="1"/>
</dbReference>
<evidence type="ECO:0000256" key="11">
    <source>
        <dbReference type="ARBA" id="ARBA00022842"/>
    </source>
</evidence>
<dbReference type="Pfam" id="PF00403">
    <property type="entry name" value="HMA"/>
    <property type="match status" value="2"/>
</dbReference>
<dbReference type="InterPro" id="IPR001757">
    <property type="entry name" value="P_typ_ATPase"/>
</dbReference>
<dbReference type="HOGENOM" id="CLU_001771_0_3_4"/>
<dbReference type="Gene3D" id="3.40.1110.10">
    <property type="entry name" value="Calcium-transporting ATPase, cytoplasmic domain N"/>
    <property type="match status" value="1"/>
</dbReference>
<dbReference type="GO" id="GO:0016887">
    <property type="term" value="F:ATP hydrolysis activity"/>
    <property type="evidence" value="ECO:0007669"/>
    <property type="project" value="InterPro"/>
</dbReference>
<feature type="domain" description="HMA" evidence="18">
    <location>
        <begin position="800"/>
        <end position="865"/>
    </location>
</feature>
<dbReference type="InterPro" id="IPR023299">
    <property type="entry name" value="ATPase_P-typ_cyto_dom_N"/>
</dbReference>
<gene>
    <name evidence="19" type="ORF">HMPREF1476_00780</name>
</gene>
<keyword evidence="10 17" id="KW-0067">ATP-binding</keyword>
<dbReference type="Pfam" id="PF00122">
    <property type="entry name" value="E1-E2_ATPase"/>
    <property type="match status" value="1"/>
</dbReference>
<dbReference type="PROSITE" id="PS01047">
    <property type="entry name" value="HMA_1"/>
    <property type="match status" value="2"/>
</dbReference>
<dbReference type="SFLD" id="SFLDS00003">
    <property type="entry name" value="Haloacid_Dehalogenase"/>
    <property type="match status" value="1"/>
</dbReference>
<dbReference type="GO" id="GO:0060003">
    <property type="term" value="P:copper ion export"/>
    <property type="evidence" value="ECO:0007669"/>
    <property type="project" value="UniProtKB-ARBA"/>
</dbReference>
<evidence type="ECO:0000256" key="12">
    <source>
        <dbReference type="ARBA" id="ARBA00022967"/>
    </source>
</evidence>
<keyword evidence="7" id="KW-0677">Repeat</keyword>
<evidence type="ECO:0000259" key="18">
    <source>
        <dbReference type="PROSITE" id="PS50846"/>
    </source>
</evidence>
<feature type="transmembrane region" description="Helical" evidence="17">
    <location>
        <begin position="371"/>
        <end position="393"/>
    </location>
</feature>
<dbReference type="SFLD" id="SFLDF00027">
    <property type="entry name" value="p-type_atpase"/>
    <property type="match status" value="1"/>
</dbReference>
<comment type="caution">
    <text evidence="19">The sequence shown here is derived from an EMBL/GenBank/DDBJ whole genome shotgun (WGS) entry which is preliminary data.</text>
</comment>
<dbReference type="FunFam" id="2.70.150.10:FF:000020">
    <property type="entry name" value="Copper-exporting P-type ATPase A"/>
    <property type="match status" value="1"/>
</dbReference>
<dbReference type="SUPFAM" id="SSF81653">
    <property type="entry name" value="Calcium ATPase, transduction domain A"/>
    <property type="match status" value="1"/>
</dbReference>
<dbReference type="eggNOG" id="COG2217">
    <property type="taxonomic scope" value="Bacteria"/>
</dbReference>
<keyword evidence="9" id="KW-0187">Copper transport</keyword>
<dbReference type="PROSITE" id="PS50846">
    <property type="entry name" value="HMA_2"/>
    <property type="match status" value="2"/>
</dbReference>
<keyword evidence="8 17" id="KW-0547">Nucleotide-binding</keyword>
<keyword evidence="3" id="KW-0813">Transport</keyword>
<evidence type="ECO:0000256" key="5">
    <source>
        <dbReference type="ARBA" id="ARBA00022692"/>
    </source>
</evidence>
<keyword evidence="5 17" id="KW-0812">Transmembrane</keyword>
<dbReference type="CDD" id="cd00371">
    <property type="entry name" value="HMA"/>
    <property type="match status" value="2"/>
</dbReference>
<dbReference type="EMBL" id="ATCF01000012">
    <property type="protein sequence ID" value="EPD99974.1"/>
    <property type="molecule type" value="Genomic_DNA"/>
</dbReference>
<dbReference type="PANTHER" id="PTHR43520">
    <property type="entry name" value="ATP7, ISOFORM B"/>
    <property type="match status" value="1"/>
</dbReference>
<keyword evidence="20" id="KW-1185">Reference proteome</keyword>
<dbReference type="PANTHER" id="PTHR43520:SF8">
    <property type="entry name" value="P-TYPE CU(+) TRANSPORTER"/>
    <property type="match status" value="1"/>
</dbReference>
<evidence type="ECO:0000256" key="14">
    <source>
        <dbReference type="ARBA" id="ARBA00023008"/>
    </source>
</evidence>
<dbReference type="RefSeq" id="WP_016474117.1">
    <property type="nucleotide sequence ID" value="NZ_KE150480.1"/>
</dbReference>
<keyword evidence="14" id="KW-0186">Copper</keyword>
<dbReference type="Gene3D" id="3.40.50.1000">
    <property type="entry name" value="HAD superfamily/HAD-like"/>
    <property type="match status" value="1"/>
</dbReference>
<dbReference type="InterPro" id="IPR044492">
    <property type="entry name" value="P_typ_ATPase_HD_dom"/>
</dbReference>
<organism evidence="19 20">
    <name type="scientific">Sutterella wadsworthensis HGA0223</name>
    <dbReference type="NCBI Taxonomy" id="1203554"/>
    <lineage>
        <taxon>Bacteria</taxon>
        <taxon>Pseudomonadati</taxon>
        <taxon>Pseudomonadota</taxon>
        <taxon>Betaproteobacteria</taxon>
        <taxon>Burkholderiales</taxon>
        <taxon>Sutterellaceae</taxon>
        <taxon>Sutterella</taxon>
    </lineage>
</organism>
<feature type="transmembrane region" description="Helical" evidence="17">
    <location>
        <begin position="720"/>
        <end position="739"/>
    </location>
</feature>
<dbReference type="GO" id="GO:0005886">
    <property type="term" value="C:plasma membrane"/>
    <property type="evidence" value="ECO:0007669"/>
    <property type="project" value="UniProtKB-SubCell"/>
</dbReference>
<evidence type="ECO:0000313" key="20">
    <source>
        <dbReference type="Proteomes" id="UP000014400"/>
    </source>
</evidence>
<evidence type="ECO:0000256" key="9">
    <source>
        <dbReference type="ARBA" id="ARBA00022796"/>
    </source>
</evidence>
<dbReference type="InterPro" id="IPR006121">
    <property type="entry name" value="HMA_dom"/>
</dbReference>
<keyword evidence="6 17" id="KW-0479">Metal-binding</keyword>
<dbReference type="InterPro" id="IPR027256">
    <property type="entry name" value="P-typ_ATPase_IB"/>
</dbReference>
<evidence type="ECO:0000256" key="10">
    <source>
        <dbReference type="ARBA" id="ARBA00022840"/>
    </source>
</evidence>
<evidence type="ECO:0000256" key="3">
    <source>
        <dbReference type="ARBA" id="ARBA00022448"/>
    </source>
</evidence>
<dbReference type="InterPro" id="IPR023214">
    <property type="entry name" value="HAD_sf"/>
</dbReference>
<dbReference type="InterPro" id="IPR018303">
    <property type="entry name" value="ATPase_P-typ_P_site"/>
</dbReference>
<evidence type="ECO:0000256" key="6">
    <source>
        <dbReference type="ARBA" id="ARBA00022723"/>
    </source>
</evidence>
<feature type="transmembrane region" description="Helical" evidence="17">
    <location>
        <begin position="218"/>
        <end position="237"/>
    </location>
</feature>
<evidence type="ECO:0000256" key="13">
    <source>
        <dbReference type="ARBA" id="ARBA00022989"/>
    </source>
</evidence>
<dbReference type="SFLD" id="SFLDG00002">
    <property type="entry name" value="C1.7:_P-type_atpase_like"/>
    <property type="match status" value="1"/>
</dbReference>
<comment type="similarity">
    <text evidence="2 17">Belongs to the cation transport ATPase (P-type) (TC 3.A.3) family. Type IB subfamily.</text>
</comment>
<dbReference type="PRINTS" id="PR00119">
    <property type="entry name" value="CATATPASE"/>
</dbReference>
<keyword evidence="16 17" id="KW-0472">Membrane</keyword>
<feature type="transmembrane region" description="Helical" evidence="17">
    <location>
        <begin position="142"/>
        <end position="159"/>
    </location>
</feature>
<evidence type="ECO:0000256" key="15">
    <source>
        <dbReference type="ARBA" id="ARBA00023065"/>
    </source>
</evidence>
<protein>
    <submittedName>
        <fullName evidence="19">Heavy metal translocating P-type ATPase</fullName>
    </submittedName>
</protein>
<evidence type="ECO:0000256" key="16">
    <source>
        <dbReference type="ARBA" id="ARBA00023136"/>
    </source>
</evidence>
<evidence type="ECO:0000256" key="4">
    <source>
        <dbReference type="ARBA" id="ARBA00022475"/>
    </source>
</evidence>
<dbReference type="NCBIfam" id="TIGR01525">
    <property type="entry name" value="ATPase-IB_hvy"/>
    <property type="match status" value="1"/>
</dbReference>
<name>S3CHD7_9BURK</name>
<feature type="transmembrane region" description="Helical" evidence="17">
    <location>
        <begin position="745"/>
        <end position="766"/>
    </location>
</feature>
<evidence type="ECO:0000256" key="17">
    <source>
        <dbReference type="RuleBase" id="RU362081"/>
    </source>
</evidence>
<dbReference type="InterPro" id="IPR059000">
    <property type="entry name" value="ATPase_P-type_domA"/>
</dbReference>
<dbReference type="SUPFAM" id="SSF81665">
    <property type="entry name" value="Calcium ATPase, transmembrane domain M"/>
    <property type="match status" value="1"/>
</dbReference>
<dbReference type="Gene3D" id="2.70.150.10">
    <property type="entry name" value="Calcium-transporting ATPase, cytoplasmic transduction domain A"/>
    <property type="match status" value="1"/>
</dbReference>
<dbReference type="GO" id="GO:0005507">
    <property type="term" value="F:copper ion binding"/>
    <property type="evidence" value="ECO:0007669"/>
    <property type="project" value="InterPro"/>
</dbReference>
<dbReference type="PROSITE" id="PS00154">
    <property type="entry name" value="ATPASE_E1_E2"/>
    <property type="match status" value="1"/>
</dbReference>
<dbReference type="SUPFAM" id="SSF56784">
    <property type="entry name" value="HAD-like"/>
    <property type="match status" value="1"/>
</dbReference>
<evidence type="ECO:0000313" key="19">
    <source>
        <dbReference type="EMBL" id="EPD99974.1"/>
    </source>
</evidence>
<dbReference type="FunFam" id="3.30.70.100:FF:000001">
    <property type="entry name" value="ATPase copper transporting beta"/>
    <property type="match status" value="1"/>
</dbReference>
<dbReference type="AlphaFoldDB" id="S3CHD7"/>
<dbReference type="InterPro" id="IPR036163">
    <property type="entry name" value="HMA_dom_sf"/>
</dbReference>
<dbReference type="GO" id="GO:0055070">
    <property type="term" value="P:copper ion homeostasis"/>
    <property type="evidence" value="ECO:0007669"/>
    <property type="project" value="TreeGrafter"/>
</dbReference>
<evidence type="ECO:0000256" key="1">
    <source>
        <dbReference type="ARBA" id="ARBA00004651"/>
    </source>
</evidence>
<evidence type="ECO:0000256" key="2">
    <source>
        <dbReference type="ARBA" id="ARBA00006024"/>
    </source>
</evidence>
<dbReference type="InterPro" id="IPR008250">
    <property type="entry name" value="ATPase_P-typ_transduc_dom_A_sf"/>
</dbReference>
<dbReference type="Proteomes" id="UP000014400">
    <property type="component" value="Unassembled WGS sequence"/>
</dbReference>
<reference evidence="19 20" key="1">
    <citation type="submission" date="2013-04" db="EMBL/GenBank/DDBJ databases">
        <title>The Genome Sequence of Sutterella wadsworthensis HGA0223.</title>
        <authorList>
            <consortium name="The Broad Institute Genomics Platform"/>
            <person name="Earl A."/>
            <person name="Ward D."/>
            <person name="Feldgarden M."/>
            <person name="Gevers D."/>
            <person name="Schmidt T.M."/>
            <person name="Dover J."/>
            <person name="Dai D."/>
            <person name="Walker B."/>
            <person name="Young S."/>
            <person name="Zeng Q."/>
            <person name="Gargeya S."/>
            <person name="Fitzgerald M."/>
            <person name="Haas B."/>
            <person name="Abouelleil A."/>
            <person name="Allen A.W."/>
            <person name="Alvarado L."/>
            <person name="Arachchi H.M."/>
            <person name="Berlin A.M."/>
            <person name="Chapman S.B."/>
            <person name="Gainer-Dewar J."/>
            <person name="Goldberg J."/>
            <person name="Griggs A."/>
            <person name="Gujja S."/>
            <person name="Hansen M."/>
            <person name="Howarth C."/>
            <person name="Imamovic A."/>
            <person name="Ireland A."/>
            <person name="Larimer J."/>
            <person name="McCowan C."/>
            <person name="Murphy C."/>
            <person name="Pearson M."/>
            <person name="Poon T.W."/>
            <person name="Priest M."/>
            <person name="Roberts A."/>
            <person name="Saif S."/>
            <person name="Shea T."/>
            <person name="Sisk P."/>
            <person name="Sykes S."/>
            <person name="Wortman J."/>
            <person name="Nusbaum C."/>
            <person name="Birren B."/>
        </authorList>
    </citation>
    <scope>NUCLEOTIDE SEQUENCE [LARGE SCALE GENOMIC DNA]</scope>
    <source>
        <strain evidence="19 20">HGA0223</strain>
    </source>
</reference>
<keyword evidence="11" id="KW-0460">Magnesium</keyword>
<evidence type="ECO:0000256" key="8">
    <source>
        <dbReference type="ARBA" id="ARBA00022741"/>
    </source>
</evidence>
<dbReference type="NCBIfam" id="TIGR00003">
    <property type="entry name" value="copper ion binding protein"/>
    <property type="match status" value="2"/>
</dbReference>
<dbReference type="InterPro" id="IPR017969">
    <property type="entry name" value="Heavy-metal-associated_CS"/>
</dbReference>
<proteinExistence type="inferred from homology"/>
<comment type="subcellular location">
    <subcellularLocation>
        <location evidence="1">Cell membrane</location>
        <topology evidence="1">Multi-pass membrane protein</topology>
    </subcellularLocation>
</comment>
<dbReference type="GO" id="GO:0005524">
    <property type="term" value="F:ATP binding"/>
    <property type="evidence" value="ECO:0007669"/>
    <property type="project" value="UniProtKB-UniRule"/>
</dbReference>
<feature type="transmembrane region" description="Helical" evidence="17">
    <location>
        <begin position="399"/>
        <end position="424"/>
    </location>
</feature>
<evidence type="ECO:0000256" key="7">
    <source>
        <dbReference type="ARBA" id="ARBA00022737"/>
    </source>
</evidence>
<feature type="transmembrane region" description="Helical" evidence="17">
    <location>
        <begin position="180"/>
        <end position="198"/>
    </location>
</feature>
<feature type="transmembrane region" description="Helical" evidence="17">
    <location>
        <begin position="109"/>
        <end position="130"/>
    </location>
</feature>
<sequence>MTTQDANPVCRMHFNVTGMSCAACQARVEKVVSGLDGVENVAVNLLKNTMEVTPKDASQANELTQAIEAAVSEAGYGAQRTDPGAKNASAVPSRAETVAAEAAEVKTRLIYSIMFLVLLMYVSMGSMMGLPMPDWLGSHESGLLRGVLQLVLSLPPLFLNRVFFVRGFRALCHRAPSMDSLIAVGAGAAFIYGVWVLAEASYWAGAGQIDHALHLAHGLYFEGAAMIVTLITVGKWLEARAKGRTTDAIEKLAALAPKTAVVLRDGKEVTVAREAVAAGDLVVLKTGASIPVDGIVTEGTGSVDESAMTGESIPVEKKPGDALTGATLVSSGRFVMKALRVGDDTALAQIIKLVDEATSSKAPIARLADRVSGVFVPVVIGIALLTLVVWLFLGRDFSFALTCAISVLVISCPCALGLATPTAIMVGTGRGARRGILFKSAEALELLGKIDCAVLDKTGTVTAGKPQVVRIAPAAAGLETPLLMIAASLESASEHPLASAVVAAAKEKNLPTQPISDFEQTAGQGIAAKIGKKLYFAGNVRMVEAFGLTPPPAISAAAQQSAKSGETPLFIGQAPQEDAPGMLLGLLGLADPIKPDSAAAIAALKKLGIEVTLLTGDNQTTANAVAKRAGIDRVIAGVLPSGKANEIARLQAMDKRVLMVGDGVNDAPALARADVGAAIGAGTDVAIASADLVLMRSRLGDVPAAVELSRAVMRNIRENLFWAFIYNLIGIPIAAGVFASQGLTLSPMIAAAAMSLSSFSVVSNALRLRFFKPKLETDADAAPLAAAQPAEPSHKEKQMAQKIIHIEGMHCGHCTQSVEKALKALPGIDAVEVSLKEQEARVDADLFVTDDMLRATVEGAGFKVTGIE</sequence>
<dbReference type="InterPro" id="IPR006122">
    <property type="entry name" value="HMA_Cu_ion-bd"/>
</dbReference>
<keyword evidence="15" id="KW-0406">Ion transport</keyword>
<dbReference type="SUPFAM" id="SSF55008">
    <property type="entry name" value="HMA, heavy metal-associated domain"/>
    <property type="match status" value="2"/>
</dbReference>
<feature type="domain" description="HMA" evidence="18">
    <location>
        <begin position="10"/>
        <end position="79"/>
    </location>
</feature>
<dbReference type="Pfam" id="PF00702">
    <property type="entry name" value="Hydrolase"/>
    <property type="match status" value="1"/>
</dbReference>
<dbReference type="Gene3D" id="3.30.70.100">
    <property type="match status" value="2"/>
</dbReference>